<dbReference type="InterPro" id="IPR029787">
    <property type="entry name" value="Nucleotide_cyclase"/>
</dbReference>
<sequence>MITEKQVKPTILIVDDTPANIRILVAGLQDDYDIFVATNGPDALEIVTSDSMPDLILLDIVMPGMDGYEVCHKLKNDVWTRNIPIIFITAMNQVDDETKGLEIGAVDYITKPFSMAIVRARIKTHLELKHHRDMLENLSFLDGLTAIPNRRRFDQLYPKMWEHSVQKGASLAVIMIDIDFFKAYNDNYGHLAGDDCLKCVAQTLNDSMNLPKTFVARYGGEEFISVLPQFDYQNALSMAEALRQNIAALHIPHSFSGVEPFVSISLGVAALNPTNASSPSVLLEAADKALYEAKKEARNIVRGIDLNEL</sequence>
<dbReference type="NCBIfam" id="TIGR00254">
    <property type="entry name" value="GGDEF"/>
    <property type="match status" value="1"/>
</dbReference>
<evidence type="ECO:0000259" key="3">
    <source>
        <dbReference type="PROSITE" id="PS50887"/>
    </source>
</evidence>
<feature type="domain" description="Response regulatory" evidence="2">
    <location>
        <begin position="10"/>
        <end position="126"/>
    </location>
</feature>
<dbReference type="EC" id="2.7.7.65" evidence="4"/>
<reference evidence="4 5" key="1">
    <citation type="submission" date="2024-09" db="EMBL/GenBank/DDBJ databases">
        <title>Laminarin stimulates single cell rates of sulfate reduction while oxygen inhibits transcriptomic activity in coastal marine sediment.</title>
        <authorList>
            <person name="Lindsay M."/>
            <person name="Orcutt B."/>
            <person name="Emerson D."/>
            <person name="Stepanauskas R."/>
            <person name="D'Angelo T."/>
        </authorList>
    </citation>
    <scope>NUCLEOTIDE SEQUENCE [LARGE SCALE GENOMIC DNA]</scope>
    <source>
        <strain evidence="4">SAG AM-311-K15</strain>
    </source>
</reference>
<dbReference type="Pfam" id="PF00990">
    <property type="entry name" value="GGDEF"/>
    <property type="match status" value="1"/>
</dbReference>
<keyword evidence="1" id="KW-0597">Phosphoprotein</keyword>
<dbReference type="PANTHER" id="PTHR45138">
    <property type="entry name" value="REGULATORY COMPONENTS OF SENSORY TRANSDUCTION SYSTEM"/>
    <property type="match status" value="1"/>
</dbReference>
<dbReference type="SMART" id="SM00267">
    <property type="entry name" value="GGDEF"/>
    <property type="match status" value="1"/>
</dbReference>
<feature type="modified residue" description="4-aspartylphosphate" evidence="1">
    <location>
        <position position="59"/>
    </location>
</feature>
<organism evidence="4 5">
    <name type="scientific">candidate division CSSED10-310 bacterium</name>
    <dbReference type="NCBI Taxonomy" id="2855610"/>
    <lineage>
        <taxon>Bacteria</taxon>
        <taxon>Bacteria division CSSED10-310</taxon>
    </lineage>
</organism>
<dbReference type="Gene3D" id="3.40.50.2300">
    <property type="match status" value="1"/>
</dbReference>
<dbReference type="SMART" id="SM00448">
    <property type="entry name" value="REC"/>
    <property type="match status" value="1"/>
</dbReference>
<dbReference type="InterPro" id="IPR043128">
    <property type="entry name" value="Rev_trsase/Diguanyl_cyclase"/>
</dbReference>
<dbReference type="Proteomes" id="UP001594351">
    <property type="component" value="Unassembled WGS sequence"/>
</dbReference>
<dbReference type="Pfam" id="PF00072">
    <property type="entry name" value="Response_reg"/>
    <property type="match status" value="1"/>
</dbReference>
<dbReference type="CDD" id="cd01949">
    <property type="entry name" value="GGDEF"/>
    <property type="match status" value="1"/>
</dbReference>
<name>A0ABV6YS14_UNCC1</name>
<keyword evidence="5" id="KW-1185">Reference proteome</keyword>
<dbReference type="InterPro" id="IPR001789">
    <property type="entry name" value="Sig_transdc_resp-reg_receiver"/>
</dbReference>
<dbReference type="PROSITE" id="PS50887">
    <property type="entry name" value="GGDEF"/>
    <property type="match status" value="1"/>
</dbReference>
<dbReference type="EMBL" id="JBHPBY010000012">
    <property type="protein sequence ID" value="MFC1848916.1"/>
    <property type="molecule type" value="Genomic_DNA"/>
</dbReference>
<dbReference type="InterPro" id="IPR000160">
    <property type="entry name" value="GGDEF_dom"/>
</dbReference>
<proteinExistence type="predicted"/>
<accession>A0ABV6YS14</accession>
<evidence type="ECO:0000313" key="4">
    <source>
        <dbReference type="EMBL" id="MFC1848916.1"/>
    </source>
</evidence>
<dbReference type="PROSITE" id="PS50110">
    <property type="entry name" value="RESPONSE_REGULATORY"/>
    <property type="match status" value="1"/>
</dbReference>
<evidence type="ECO:0000259" key="2">
    <source>
        <dbReference type="PROSITE" id="PS50110"/>
    </source>
</evidence>
<dbReference type="Gene3D" id="3.30.70.270">
    <property type="match status" value="1"/>
</dbReference>
<dbReference type="SUPFAM" id="SSF55073">
    <property type="entry name" value="Nucleotide cyclase"/>
    <property type="match status" value="1"/>
</dbReference>
<dbReference type="InterPro" id="IPR050469">
    <property type="entry name" value="Diguanylate_Cyclase"/>
</dbReference>
<dbReference type="CDD" id="cd19920">
    <property type="entry name" value="REC_PA4781-like"/>
    <property type="match status" value="1"/>
</dbReference>
<dbReference type="InterPro" id="IPR011006">
    <property type="entry name" value="CheY-like_superfamily"/>
</dbReference>
<feature type="domain" description="GGDEF" evidence="3">
    <location>
        <begin position="169"/>
        <end position="306"/>
    </location>
</feature>
<gene>
    <name evidence="4" type="ORF">ACFL27_01795</name>
</gene>
<dbReference type="SUPFAM" id="SSF52172">
    <property type="entry name" value="CheY-like"/>
    <property type="match status" value="1"/>
</dbReference>
<evidence type="ECO:0000313" key="5">
    <source>
        <dbReference type="Proteomes" id="UP001594351"/>
    </source>
</evidence>
<keyword evidence="4" id="KW-0548">Nucleotidyltransferase</keyword>
<dbReference type="GO" id="GO:0052621">
    <property type="term" value="F:diguanylate cyclase activity"/>
    <property type="evidence" value="ECO:0007669"/>
    <property type="project" value="UniProtKB-EC"/>
</dbReference>
<comment type="caution">
    <text evidence="4">The sequence shown here is derived from an EMBL/GenBank/DDBJ whole genome shotgun (WGS) entry which is preliminary data.</text>
</comment>
<evidence type="ECO:0000256" key="1">
    <source>
        <dbReference type="PROSITE-ProRule" id="PRU00169"/>
    </source>
</evidence>
<protein>
    <submittedName>
        <fullName evidence="4">Diguanylate cyclase domain-containing protein</fullName>
        <ecNumber evidence="4">2.7.7.65</ecNumber>
    </submittedName>
</protein>
<keyword evidence="4" id="KW-0808">Transferase</keyword>
<dbReference type="PANTHER" id="PTHR45138:SF9">
    <property type="entry name" value="DIGUANYLATE CYCLASE DGCM-RELATED"/>
    <property type="match status" value="1"/>
</dbReference>